<dbReference type="FunFam" id="1.10.287.1480:FF:000001">
    <property type="entry name" value="30S ribosomal protein S14"/>
    <property type="match status" value="1"/>
</dbReference>
<dbReference type="GO" id="GO:0015935">
    <property type="term" value="C:small ribosomal subunit"/>
    <property type="evidence" value="ECO:0007669"/>
    <property type="project" value="TreeGrafter"/>
</dbReference>
<reference evidence="9 10" key="1">
    <citation type="submission" date="2017-11" db="EMBL/GenBank/DDBJ databases">
        <title>Draft genome sequence of Rhizobiales bacterium SY3-13.</title>
        <authorList>
            <person name="Sun C."/>
        </authorList>
    </citation>
    <scope>NUCLEOTIDE SEQUENCE [LARGE SCALE GENOMIC DNA]</scope>
    <source>
        <strain evidence="9 10">SY3-13</strain>
    </source>
</reference>
<comment type="subunit">
    <text evidence="6 7">Part of the 30S ribosomal subunit. Contacts proteins S3 and S10.</text>
</comment>
<dbReference type="HAMAP" id="MF_00537">
    <property type="entry name" value="Ribosomal_uS14_1"/>
    <property type="match status" value="1"/>
</dbReference>
<dbReference type="InterPro" id="IPR001209">
    <property type="entry name" value="Ribosomal_uS14"/>
</dbReference>
<dbReference type="GO" id="GO:0005737">
    <property type="term" value="C:cytoplasm"/>
    <property type="evidence" value="ECO:0007669"/>
    <property type="project" value="UniProtKB-ARBA"/>
</dbReference>
<dbReference type="InterPro" id="IPR018271">
    <property type="entry name" value="Ribosomal_uS14_CS"/>
</dbReference>
<dbReference type="NCBIfam" id="NF006477">
    <property type="entry name" value="PRK08881.1"/>
    <property type="match status" value="1"/>
</dbReference>
<dbReference type="PANTHER" id="PTHR19836:SF19">
    <property type="entry name" value="SMALL RIBOSOMAL SUBUNIT PROTEIN US14M"/>
    <property type="match status" value="1"/>
</dbReference>
<dbReference type="PANTHER" id="PTHR19836">
    <property type="entry name" value="30S RIBOSOMAL PROTEIN S14"/>
    <property type="match status" value="1"/>
</dbReference>
<evidence type="ECO:0000256" key="7">
    <source>
        <dbReference type="HAMAP-Rule" id="MF_00537"/>
    </source>
</evidence>
<dbReference type="GO" id="GO:0019843">
    <property type="term" value="F:rRNA binding"/>
    <property type="evidence" value="ECO:0007669"/>
    <property type="project" value="UniProtKB-UniRule"/>
</dbReference>
<dbReference type="OrthoDB" id="9810484at2"/>
<dbReference type="Gene3D" id="1.10.287.1480">
    <property type="match status" value="1"/>
</dbReference>
<dbReference type="EMBL" id="PHIG01000043">
    <property type="protein sequence ID" value="PJK28495.1"/>
    <property type="molecule type" value="Genomic_DNA"/>
</dbReference>
<feature type="compositionally biased region" description="Basic and acidic residues" evidence="8">
    <location>
        <begin position="23"/>
        <end position="39"/>
    </location>
</feature>
<sequence length="101" mass="11482">MAKVSSIEKDKQRRQLVKKHAAKRAELKAIAKDPSRPQEERFAARLKLAELPRNSSKTRLRNRCAITGRSRGYYRKLGLSRIALRELGSQGLIPGLVKSSW</sequence>
<dbReference type="Proteomes" id="UP000229498">
    <property type="component" value="Unassembled WGS sequence"/>
</dbReference>
<comment type="similarity">
    <text evidence="2 7">Belongs to the universal ribosomal protein uS14 family.</text>
</comment>
<proteinExistence type="inferred from homology"/>
<evidence type="ECO:0000256" key="3">
    <source>
        <dbReference type="ARBA" id="ARBA00022980"/>
    </source>
</evidence>
<evidence type="ECO:0000256" key="8">
    <source>
        <dbReference type="SAM" id="MobiDB-lite"/>
    </source>
</evidence>
<dbReference type="PROSITE" id="PS00527">
    <property type="entry name" value="RIBOSOMAL_S14"/>
    <property type="match status" value="1"/>
</dbReference>
<dbReference type="InterPro" id="IPR023036">
    <property type="entry name" value="Ribosomal_uS14_bac/plastid"/>
</dbReference>
<evidence type="ECO:0000256" key="2">
    <source>
        <dbReference type="ARBA" id="ARBA00009083"/>
    </source>
</evidence>
<evidence type="ECO:0000256" key="4">
    <source>
        <dbReference type="ARBA" id="ARBA00023274"/>
    </source>
</evidence>
<dbReference type="AlphaFoldDB" id="A0A2M9FYF9"/>
<keyword evidence="10" id="KW-1185">Reference proteome</keyword>
<evidence type="ECO:0000313" key="10">
    <source>
        <dbReference type="Proteomes" id="UP000229498"/>
    </source>
</evidence>
<dbReference type="Pfam" id="PF00253">
    <property type="entry name" value="Ribosomal_S14"/>
    <property type="match status" value="1"/>
</dbReference>
<dbReference type="GO" id="GO:0003735">
    <property type="term" value="F:structural constituent of ribosome"/>
    <property type="evidence" value="ECO:0007669"/>
    <property type="project" value="InterPro"/>
</dbReference>
<dbReference type="RefSeq" id="WP_109795974.1">
    <property type="nucleotide sequence ID" value="NZ_PHIG01000043.1"/>
</dbReference>
<keyword evidence="7" id="KW-0699">rRNA-binding</keyword>
<evidence type="ECO:0000256" key="5">
    <source>
        <dbReference type="ARBA" id="ARBA00035167"/>
    </source>
</evidence>
<accession>A0A2M9FYF9</accession>
<dbReference type="GO" id="GO:0006412">
    <property type="term" value="P:translation"/>
    <property type="evidence" value="ECO:0007669"/>
    <property type="project" value="UniProtKB-UniRule"/>
</dbReference>
<keyword evidence="4 7" id="KW-0687">Ribonucleoprotein</keyword>
<protein>
    <recommendedName>
        <fullName evidence="5 7">Small ribosomal subunit protein uS14</fullName>
    </recommendedName>
</protein>
<evidence type="ECO:0000313" key="9">
    <source>
        <dbReference type="EMBL" id="PJK28495.1"/>
    </source>
</evidence>
<name>A0A2M9FYF9_9PROT</name>
<keyword evidence="3 7" id="KW-0689">Ribosomal protein</keyword>
<feature type="region of interest" description="Disordered" evidence="8">
    <location>
        <begin position="1"/>
        <end position="39"/>
    </location>
</feature>
<dbReference type="SUPFAM" id="SSF57716">
    <property type="entry name" value="Glucocorticoid receptor-like (DNA-binding domain)"/>
    <property type="match status" value="1"/>
</dbReference>
<feature type="compositionally biased region" description="Basic and acidic residues" evidence="8">
    <location>
        <begin position="1"/>
        <end position="13"/>
    </location>
</feature>
<evidence type="ECO:0000256" key="6">
    <source>
        <dbReference type="ARBA" id="ARBA00047110"/>
    </source>
</evidence>
<comment type="function">
    <text evidence="1 7">Binds 16S rRNA, required for the assembly of 30S particles and may also be responsible for determining the conformation of the 16S rRNA at the A site.</text>
</comment>
<comment type="caution">
    <text evidence="9">The sequence shown here is derived from an EMBL/GenBank/DDBJ whole genome shotgun (WGS) entry which is preliminary data.</text>
</comment>
<gene>
    <name evidence="7" type="primary">rpsN</name>
    <name evidence="9" type="ORF">CVT23_16190</name>
</gene>
<keyword evidence="7" id="KW-0694">RNA-binding</keyword>
<evidence type="ECO:0000256" key="1">
    <source>
        <dbReference type="ARBA" id="ARBA00003686"/>
    </source>
</evidence>
<organism evidence="9 10">
    <name type="scientific">Minwuia thermotolerans</name>
    <dbReference type="NCBI Taxonomy" id="2056226"/>
    <lineage>
        <taxon>Bacteria</taxon>
        <taxon>Pseudomonadati</taxon>
        <taxon>Pseudomonadota</taxon>
        <taxon>Alphaproteobacteria</taxon>
        <taxon>Minwuiales</taxon>
        <taxon>Minwuiaceae</taxon>
        <taxon>Minwuia</taxon>
    </lineage>
</organism>